<dbReference type="STRING" id="914237.A0A1E1LD20"/>
<dbReference type="Pfam" id="PF01053">
    <property type="entry name" value="Cys_Met_Meta_PP"/>
    <property type="match status" value="1"/>
</dbReference>
<organism evidence="4 5">
    <name type="scientific">Rhynchosporium graminicola</name>
    <dbReference type="NCBI Taxonomy" id="2792576"/>
    <lineage>
        <taxon>Eukaryota</taxon>
        <taxon>Fungi</taxon>
        <taxon>Dikarya</taxon>
        <taxon>Ascomycota</taxon>
        <taxon>Pezizomycotina</taxon>
        <taxon>Leotiomycetes</taxon>
        <taxon>Helotiales</taxon>
        <taxon>Ploettnerulaceae</taxon>
        <taxon>Rhynchosporium</taxon>
    </lineage>
</organism>
<gene>
    <name evidence="4" type="ORF">RCO7_10252</name>
</gene>
<dbReference type="AlphaFoldDB" id="A0A1E1LD20"/>
<dbReference type="GO" id="GO:0019346">
    <property type="term" value="P:transsulfuration"/>
    <property type="evidence" value="ECO:0007669"/>
    <property type="project" value="InterPro"/>
</dbReference>
<accession>A0A1E1LD20</accession>
<dbReference type="InterPro" id="IPR015422">
    <property type="entry name" value="PyrdxlP-dep_Trfase_small"/>
</dbReference>
<dbReference type="InterPro" id="IPR000277">
    <property type="entry name" value="Cys/Met-Metab_PyrdxlP-dep_enz"/>
</dbReference>
<dbReference type="SUPFAM" id="SSF53383">
    <property type="entry name" value="PLP-dependent transferases"/>
    <property type="match status" value="1"/>
</dbReference>
<keyword evidence="5" id="KW-1185">Reference proteome</keyword>
<name>A0A1E1LD20_9HELO</name>
<evidence type="ECO:0000313" key="4">
    <source>
        <dbReference type="EMBL" id="CZT07629.1"/>
    </source>
</evidence>
<comment type="cofactor">
    <cofactor evidence="1 3">
        <name>pyridoxal 5'-phosphate</name>
        <dbReference type="ChEBI" id="CHEBI:597326"/>
    </cofactor>
</comment>
<evidence type="ECO:0000256" key="1">
    <source>
        <dbReference type="ARBA" id="ARBA00001933"/>
    </source>
</evidence>
<dbReference type="EMBL" id="FJUW01000043">
    <property type="protein sequence ID" value="CZT07629.1"/>
    <property type="molecule type" value="Genomic_DNA"/>
</dbReference>
<keyword evidence="2 3" id="KW-0663">Pyridoxal phosphate</keyword>
<dbReference type="Gene3D" id="3.40.640.10">
    <property type="entry name" value="Type I PLP-dependent aspartate aminotransferase-like (Major domain)"/>
    <property type="match status" value="1"/>
</dbReference>
<protein>
    <submittedName>
        <fullName evidence="4">Related to cystathionine beta-lyases/cystathionine gamma-synthases</fullName>
    </submittedName>
</protein>
<dbReference type="InterPro" id="IPR015421">
    <property type="entry name" value="PyrdxlP-dep_Trfase_major"/>
</dbReference>
<dbReference type="InterPro" id="IPR051750">
    <property type="entry name" value="Trans-sulfuration_enzymes"/>
</dbReference>
<dbReference type="GO" id="GO:0003962">
    <property type="term" value="F:cystathionine gamma-synthase activity"/>
    <property type="evidence" value="ECO:0007669"/>
    <property type="project" value="TreeGrafter"/>
</dbReference>
<dbReference type="GO" id="GO:0030170">
    <property type="term" value="F:pyridoxal phosphate binding"/>
    <property type="evidence" value="ECO:0007669"/>
    <property type="project" value="InterPro"/>
</dbReference>
<dbReference type="Proteomes" id="UP000178129">
    <property type="component" value="Unassembled WGS sequence"/>
</dbReference>
<evidence type="ECO:0000256" key="2">
    <source>
        <dbReference type="ARBA" id="ARBA00022898"/>
    </source>
</evidence>
<comment type="similarity">
    <text evidence="3">Belongs to the trans-sulfuration enzymes family.</text>
</comment>
<sequence length="574" mass="63786">MSIATQAQDVSPLLPPKRLEVQPFGTAYVYPPDSKHGVSISLPTWDSTIAYFEELEEWKNEHIEWCYPRFFINRPVRELADAALKKLNIATDGGTACLLFPTVTFARDCAKHIANEKPNVIVDIVQFKSPRNCDRSAAQVLSIASFAIAVFPKEVEFPAMMFWMNVGGGLTTRHAVFAKDYIDYLEAISSNKKTKIQPPQAITTLPTPSWVHDIAPTAMHVKSTIASLSTSENSSLPVITADHVTLYPTGMSAIYHASQALQAVATTSTVVAFGWMYDETIHNLKHGPWEKFIGYKRGTEQDLEHLTDSLKAGERIGALFCELPSNIFLSSVPLQRLRALSDEYGFILACDDTVAGFINLDLVPYVDVMLTSLTKMFSGASDVTGGSVIVNPASRYYNTVQSALQARYQPAFVFPLDTKALRHNSQHVRWRAQRCNENALSVAQMLHGHPLIKRLNYPYFDESLPIYHSLMREGGGYGCVMGVIFHDEKVAHRFYDMLNVPKGSSFGTNFTIAVPFALLVHYYNRDRVAAHGLPEHIIRISVGLENVEDIKAAIQTALAECHGGTEGIQRESKL</sequence>
<dbReference type="InParanoid" id="A0A1E1LD20"/>
<evidence type="ECO:0000256" key="3">
    <source>
        <dbReference type="RuleBase" id="RU362118"/>
    </source>
</evidence>
<reference evidence="5" key="1">
    <citation type="submission" date="2016-03" db="EMBL/GenBank/DDBJ databases">
        <authorList>
            <person name="Ploux O."/>
        </authorList>
    </citation>
    <scope>NUCLEOTIDE SEQUENCE [LARGE SCALE GENOMIC DNA]</scope>
    <source>
        <strain evidence="5">UK7</strain>
    </source>
</reference>
<evidence type="ECO:0000313" key="5">
    <source>
        <dbReference type="Proteomes" id="UP000178129"/>
    </source>
</evidence>
<comment type="caution">
    <text evidence="4">The sequence shown here is derived from an EMBL/GenBank/DDBJ whole genome shotgun (WGS) entry which is preliminary data.</text>
</comment>
<dbReference type="Gene3D" id="3.90.1150.10">
    <property type="entry name" value="Aspartate Aminotransferase, domain 1"/>
    <property type="match status" value="1"/>
</dbReference>
<dbReference type="PANTHER" id="PTHR42699:SF1">
    <property type="entry name" value="CYSTATHIONINE GAMMA-SYNTHASE-RELATED"/>
    <property type="match status" value="1"/>
</dbReference>
<dbReference type="PANTHER" id="PTHR42699">
    <property type="match status" value="1"/>
</dbReference>
<dbReference type="InterPro" id="IPR015424">
    <property type="entry name" value="PyrdxlP-dep_Trfase"/>
</dbReference>
<proteinExistence type="inferred from homology"/>